<keyword evidence="5" id="KW-0805">Transcription regulation</keyword>
<dbReference type="EMBL" id="BQXS01011541">
    <property type="protein sequence ID" value="GKT13802.1"/>
    <property type="molecule type" value="Genomic_DNA"/>
</dbReference>
<comment type="similarity">
    <text evidence="1">Belongs to the MYST (SAS/MOZ) family.</text>
</comment>
<feature type="domain" description="MYST-type HAT" evidence="7">
    <location>
        <begin position="85"/>
        <end position="405"/>
    </location>
</feature>
<dbReference type="InterPro" id="IPR036388">
    <property type="entry name" value="WH-like_DNA-bd_sf"/>
</dbReference>
<dbReference type="Pfam" id="PF01853">
    <property type="entry name" value="MOZ_SAS"/>
    <property type="match status" value="2"/>
</dbReference>
<dbReference type="InterPro" id="IPR002717">
    <property type="entry name" value="HAT_MYST-type"/>
</dbReference>
<dbReference type="Gene3D" id="2.30.30.140">
    <property type="match status" value="1"/>
</dbReference>
<dbReference type="SUPFAM" id="SSF54160">
    <property type="entry name" value="Chromo domain-like"/>
    <property type="match status" value="1"/>
</dbReference>
<comment type="caution">
    <text evidence="8">The sequence shown here is derived from an EMBL/GenBank/DDBJ whole genome shotgun (WGS) entry which is preliminary data.</text>
</comment>
<gene>
    <name evidence="8" type="ORF">ADUPG1_010340</name>
</gene>
<evidence type="ECO:0000259" key="7">
    <source>
        <dbReference type="PROSITE" id="PS51726"/>
    </source>
</evidence>
<dbReference type="SUPFAM" id="SSF55729">
    <property type="entry name" value="Acyl-CoA N-acyltransferases (Nat)"/>
    <property type="match status" value="2"/>
</dbReference>
<keyword evidence="3" id="KW-0808">Transferase</keyword>
<evidence type="ECO:0000256" key="4">
    <source>
        <dbReference type="ARBA" id="ARBA00022990"/>
    </source>
</evidence>
<dbReference type="PROSITE" id="PS51726">
    <property type="entry name" value="MYST_HAT"/>
    <property type="match status" value="1"/>
</dbReference>
<dbReference type="Pfam" id="PF17772">
    <property type="entry name" value="zf-MYST"/>
    <property type="match status" value="1"/>
</dbReference>
<keyword evidence="4" id="KW-0007">Acetylation</keyword>
<evidence type="ECO:0000256" key="6">
    <source>
        <dbReference type="ARBA" id="ARBA00023163"/>
    </source>
</evidence>
<protein>
    <recommendedName>
        <fullName evidence="2">histone acetyltransferase</fullName>
        <ecNumber evidence="2">2.3.1.48</ecNumber>
    </recommendedName>
</protein>
<dbReference type="Gene3D" id="3.40.630.30">
    <property type="match status" value="2"/>
</dbReference>
<keyword evidence="6" id="KW-0804">Transcription</keyword>
<dbReference type="InterPro" id="IPR016197">
    <property type="entry name" value="Chromo-like_dom_sf"/>
</dbReference>
<evidence type="ECO:0000256" key="5">
    <source>
        <dbReference type="ARBA" id="ARBA00023015"/>
    </source>
</evidence>
<dbReference type="Gene3D" id="3.30.60.60">
    <property type="entry name" value="N-acetyl transferase-like"/>
    <property type="match status" value="1"/>
</dbReference>
<dbReference type="InterPro" id="IPR050603">
    <property type="entry name" value="MYST_HAT"/>
</dbReference>
<organism evidence="8 9">
    <name type="scientific">Aduncisulcus paluster</name>
    <dbReference type="NCBI Taxonomy" id="2918883"/>
    <lineage>
        <taxon>Eukaryota</taxon>
        <taxon>Metamonada</taxon>
        <taxon>Carpediemonas-like organisms</taxon>
        <taxon>Aduncisulcus</taxon>
    </lineage>
</organism>
<reference evidence="8" key="1">
    <citation type="submission" date="2022-03" db="EMBL/GenBank/DDBJ databases">
        <title>Draft genome sequence of Aduncisulcus paluster, a free-living microaerophilic Fornicata.</title>
        <authorList>
            <person name="Yuyama I."/>
            <person name="Kume K."/>
            <person name="Tamura T."/>
            <person name="Inagaki Y."/>
            <person name="Hashimoto T."/>
        </authorList>
    </citation>
    <scope>NUCLEOTIDE SEQUENCE</scope>
    <source>
        <strain evidence="8">NY0171</strain>
    </source>
</reference>
<dbReference type="Pfam" id="PF11717">
    <property type="entry name" value="Tudor-knot"/>
    <property type="match status" value="1"/>
</dbReference>
<evidence type="ECO:0000256" key="1">
    <source>
        <dbReference type="ARBA" id="ARBA00010107"/>
    </source>
</evidence>
<name>A0ABQ5JVP4_9EUKA</name>
<dbReference type="InterPro" id="IPR000953">
    <property type="entry name" value="Chromo/chromo_shadow_dom"/>
</dbReference>
<dbReference type="EC" id="2.3.1.48" evidence="2"/>
<dbReference type="Proteomes" id="UP001057375">
    <property type="component" value="Unassembled WGS sequence"/>
</dbReference>
<evidence type="ECO:0000256" key="3">
    <source>
        <dbReference type="ARBA" id="ARBA00022679"/>
    </source>
</evidence>
<keyword evidence="9" id="KW-1185">Reference proteome</keyword>
<dbReference type="InterPro" id="IPR025995">
    <property type="entry name" value="Tudor-knot"/>
</dbReference>
<evidence type="ECO:0000256" key="2">
    <source>
        <dbReference type="ARBA" id="ARBA00013184"/>
    </source>
</evidence>
<dbReference type="PANTHER" id="PTHR10615">
    <property type="entry name" value="HISTONE ACETYLTRANSFERASE"/>
    <property type="match status" value="1"/>
</dbReference>
<dbReference type="InterPro" id="IPR040706">
    <property type="entry name" value="Zf-MYST"/>
</dbReference>
<proteinExistence type="inferred from homology"/>
<evidence type="ECO:0000313" key="8">
    <source>
        <dbReference type="EMBL" id="GKT13802.1"/>
    </source>
</evidence>
<sequence>MTFQYNSASKVEVEFDGEWARAQICGSRIHEDVIEYYIHFIGMNKRWDSWIPEREIRPAQKVSKSDETRSSKRLRAPRTEEHVEIKAKTIAKVEFGKYEISTWYWSPYPDEYGACEKLYICEFCLSYFSDPIRYKRHRSKCDLRYPPGDEIYRDANVSCFEVDGRLQKVYCQNLCLFAKFFLDDKALFYEVEAFLYYVMCRKDEYGYHMVGYFSKEKESENILSCIATVPCYQGCGYGRKLALFYEVEAFLYYVMCRKDEYGYHMVGYFSKEKESENILSCIATVPCYQGCGYGRKLVAMSYMLAKKEGRIAGPEEPLSDLGLVLFLSYWKREIIRYLKDKKEASIQQISQVTHIQVDQVYQTLAALKLIKDLPRGDSVIYCPPEKAKKWLGEETLDPSRLVWEPFPSMCQNKKG</sequence>
<dbReference type="InterPro" id="IPR016181">
    <property type="entry name" value="Acyl_CoA_acyltransferase"/>
</dbReference>
<accession>A0ABQ5JVP4</accession>
<evidence type="ECO:0000313" key="9">
    <source>
        <dbReference type="Proteomes" id="UP001057375"/>
    </source>
</evidence>
<dbReference type="SMART" id="SM00298">
    <property type="entry name" value="CHROMO"/>
    <property type="match status" value="1"/>
</dbReference>
<dbReference type="Gene3D" id="1.10.10.10">
    <property type="entry name" value="Winged helix-like DNA-binding domain superfamily/Winged helix DNA-binding domain"/>
    <property type="match status" value="1"/>
</dbReference>